<dbReference type="Proteomes" id="UP000000304">
    <property type="component" value="Chromosome 2L"/>
</dbReference>
<evidence type="ECO:0000259" key="9">
    <source>
        <dbReference type="PROSITE" id="PS50240"/>
    </source>
</evidence>
<dbReference type="OrthoDB" id="10012881at2759"/>
<feature type="compositionally biased region" description="Polar residues" evidence="7">
    <location>
        <begin position="250"/>
        <end position="269"/>
    </location>
</feature>
<dbReference type="EMBL" id="CM000361">
    <property type="protein sequence ID" value="EDX05315.1"/>
    <property type="molecule type" value="Genomic_DNA"/>
</dbReference>
<dbReference type="PANTHER" id="PTHR24256">
    <property type="entry name" value="TRYPTASE-RELATED"/>
    <property type="match status" value="1"/>
</dbReference>
<evidence type="ECO:0000313" key="10">
    <source>
        <dbReference type="EMBL" id="EDX05315.1"/>
    </source>
</evidence>
<evidence type="ECO:0000256" key="1">
    <source>
        <dbReference type="ARBA" id="ARBA00004613"/>
    </source>
</evidence>
<dbReference type="InterPro" id="IPR051487">
    <property type="entry name" value="Ser/Thr_Proteases_Immune/Dev"/>
</dbReference>
<evidence type="ECO:0000256" key="6">
    <source>
        <dbReference type="ARBA" id="ARBA00076468"/>
    </source>
</evidence>
<dbReference type="SMR" id="B4Q7Y2"/>
<dbReference type="MEROPS" id="S01.960"/>
<dbReference type="PhylomeDB" id="B4Q7Y2"/>
<gene>
    <name evidence="10" type="primary">Dsim\GD21869</name>
    <name evidence="10" type="ORF">Dsim_GD21869</name>
</gene>
<dbReference type="GO" id="GO:0006508">
    <property type="term" value="P:proteolysis"/>
    <property type="evidence" value="ECO:0007669"/>
    <property type="project" value="InterPro"/>
</dbReference>
<feature type="compositionally biased region" description="Low complexity" evidence="7">
    <location>
        <begin position="206"/>
        <end position="248"/>
    </location>
</feature>
<comment type="subcellular location">
    <subcellularLocation>
        <location evidence="1">Secreted</location>
    </subcellularLocation>
</comment>
<dbReference type="PROSITE" id="PS50240">
    <property type="entry name" value="TRYPSIN_DOM"/>
    <property type="match status" value="1"/>
</dbReference>
<dbReference type="InterPro" id="IPR009003">
    <property type="entry name" value="Peptidase_S1_PA"/>
</dbReference>
<evidence type="ECO:0000256" key="5">
    <source>
        <dbReference type="ARBA" id="ARBA00068096"/>
    </source>
</evidence>
<evidence type="ECO:0000256" key="2">
    <source>
        <dbReference type="ARBA" id="ARBA00022525"/>
    </source>
</evidence>
<organism evidence="10 11">
    <name type="scientific">Drosophila simulans</name>
    <name type="common">Fruit fly</name>
    <dbReference type="NCBI Taxonomy" id="7240"/>
    <lineage>
        <taxon>Eukaryota</taxon>
        <taxon>Metazoa</taxon>
        <taxon>Ecdysozoa</taxon>
        <taxon>Arthropoda</taxon>
        <taxon>Hexapoda</taxon>
        <taxon>Insecta</taxon>
        <taxon>Pterygota</taxon>
        <taxon>Neoptera</taxon>
        <taxon>Endopterygota</taxon>
        <taxon>Diptera</taxon>
        <taxon>Brachycera</taxon>
        <taxon>Muscomorpha</taxon>
        <taxon>Ephydroidea</taxon>
        <taxon>Drosophilidae</taxon>
        <taxon>Drosophila</taxon>
        <taxon>Sophophora</taxon>
    </lineage>
</organism>
<feature type="domain" description="Peptidase S1" evidence="9">
    <location>
        <begin position="288"/>
        <end position="532"/>
    </location>
</feature>
<keyword evidence="3" id="KW-1015">Disulfide bond</keyword>
<dbReference type="CDD" id="cd00190">
    <property type="entry name" value="Tryp_SPc"/>
    <property type="match status" value="1"/>
</dbReference>
<dbReference type="OMA" id="RPAQYPW"/>
<keyword evidence="2" id="KW-0964">Secreted</keyword>
<dbReference type="FunFam" id="2.40.10.10:FF:000038">
    <property type="entry name" value="Serine protease"/>
    <property type="match status" value="1"/>
</dbReference>
<dbReference type="SMART" id="SM00020">
    <property type="entry name" value="Tryp_SPc"/>
    <property type="match status" value="1"/>
</dbReference>
<feature type="compositionally biased region" description="Polar residues" evidence="7">
    <location>
        <begin position="187"/>
        <end position="205"/>
    </location>
</feature>
<name>B4Q7Y2_DROSI</name>
<feature type="signal peptide" evidence="8">
    <location>
        <begin position="1"/>
        <end position="20"/>
    </location>
</feature>
<feature type="region of interest" description="Disordered" evidence="7">
    <location>
        <begin position="73"/>
        <end position="270"/>
    </location>
</feature>
<keyword evidence="11" id="KW-1185">Reference proteome</keyword>
<comment type="similarity">
    <text evidence="4">Belongs to the peptidase S1 family. CLIP subfamily.</text>
</comment>
<sequence>MKHCWAIGTLLLASVLMGNACRHTCVSRNLCLYEEPSFDYRHGLCGNNKICCAVLRKPVGEISIKPNGPEDKKVGVNGINVQPSPTRGPTRDRNEFDLLDWNSIQNGGNPTTIVGQPTNNGGNPTSNGGNPTNNGGNPTSFWGRPTNNLGNPTTNGGNPKINGGNPTSNEGNPTNNGGNPTSFGGRPTNNFGYPTTNGGNPTSNGRNPTRNEGNPTTNGGNPTSNGGNPTRNEGNPTNNGGNPTSFGGRPTNNLGYPTNNGRHPTNNVGSLDPFSPGCGMSNANGLQMIEGITTDQARPAQYPWVVALVHNGMYLGSGSLIQPNVVLTAAHRLSSVESGLAVRAGDWDLASDQETFSSELREVTRVVIHDGFNFTLGANNLALLFLNSPFKLSDHIRTICLPTQNKSFEGRRCTVAGWGKMRFEDQRYSAVLKKVELPVVSRTVCENLLRSTRMGVDYQLPENIICAGGEMGRDACTGDGGSALFCSIGGENSGVYEQAGIVSWGIGCGQQSIPATYTEVSKFTNWIAEKVLPFDYRRRPVIEY</sequence>
<dbReference type="HOGENOM" id="CLU_612914_0_0_1"/>
<protein>
    <recommendedName>
        <fullName evidence="5">Phenoloxidase-activating factor 2</fullName>
    </recommendedName>
    <alternativeName>
        <fullName evidence="6">Prophenoloxidase-activating factor II</fullName>
    </alternativeName>
</protein>
<reference evidence="10 11" key="1">
    <citation type="journal article" date="2007" name="Nature">
        <title>Evolution of genes and genomes on the Drosophila phylogeny.</title>
        <authorList>
            <consortium name="Drosophila 12 Genomes Consortium"/>
            <person name="Clark A.G."/>
            <person name="Eisen M.B."/>
            <person name="Smith D.R."/>
            <person name="Bergman C.M."/>
            <person name="Oliver B."/>
            <person name="Markow T.A."/>
            <person name="Kaufman T.C."/>
            <person name="Kellis M."/>
            <person name="Gelbart W."/>
            <person name="Iyer V.N."/>
            <person name="Pollard D.A."/>
            <person name="Sackton T.B."/>
            <person name="Larracuente A.M."/>
            <person name="Singh N.D."/>
            <person name="Abad J.P."/>
            <person name="Abt D.N."/>
            <person name="Adryan B."/>
            <person name="Aguade M."/>
            <person name="Akashi H."/>
            <person name="Anderson W.W."/>
            <person name="Aquadro C.F."/>
            <person name="Ardell D.H."/>
            <person name="Arguello R."/>
            <person name="Artieri C.G."/>
            <person name="Barbash D.A."/>
            <person name="Barker D."/>
            <person name="Barsanti P."/>
            <person name="Batterham P."/>
            <person name="Batzoglou S."/>
            <person name="Begun D."/>
            <person name="Bhutkar A."/>
            <person name="Blanco E."/>
            <person name="Bosak S.A."/>
            <person name="Bradley R.K."/>
            <person name="Brand A.D."/>
            <person name="Brent M.R."/>
            <person name="Brooks A.N."/>
            <person name="Brown R.H."/>
            <person name="Butlin R.K."/>
            <person name="Caggese C."/>
            <person name="Calvi B.R."/>
            <person name="Bernardo de Carvalho A."/>
            <person name="Caspi A."/>
            <person name="Castrezana S."/>
            <person name="Celniker S.E."/>
            <person name="Chang J.L."/>
            <person name="Chapple C."/>
            <person name="Chatterji S."/>
            <person name="Chinwalla A."/>
            <person name="Civetta A."/>
            <person name="Clifton S.W."/>
            <person name="Comeron J.M."/>
            <person name="Costello J.C."/>
            <person name="Coyne J.A."/>
            <person name="Daub J."/>
            <person name="David R.G."/>
            <person name="Delcher A.L."/>
            <person name="Delehaunty K."/>
            <person name="Do C.B."/>
            <person name="Ebling H."/>
            <person name="Edwards K."/>
            <person name="Eickbush T."/>
            <person name="Evans J.D."/>
            <person name="Filipski A."/>
            <person name="Findeiss S."/>
            <person name="Freyhult E."/>
            <person name="Fulton L."/>
            <person name="Fulton R."/>
            <person name="Garcia A.C."/>
            <person name="Gardiner A."/>
            <person name="Garfield D.A."/>
            <person name="Garvin B.E."/>
            <person name="Gibson G."/>
            <person name="Gilbert D."/>
            <person name="Gnerre S."/>
            <person name="Godfrey J."/>
            <person name="Good R."/>
            <person name="Gotea V."/>
            <person name="Gravely B."/>
            <person name="Greenberg A.J."/>
            <person name="Griffiths-Jones S."/>
            <person name="Gross S."/>
            <person name="Guigo R."/>
            <person name="Gustafson E.A."/>
            <person name="Haerty W."/>
            <person name="Hahn M.W."/>
            <person name="Halligan D.L."/>
            <person name="Halpern A.L."/>
            <person name="Halter G.M."/>
            <person name="Han M.V."/>
            <person name="Heger A."/>
            <person name="Hillier L."/>
            <person name="Hinrichs A.S."/>
            <person name="Holmes I."/>
            <person name="Hoskins R.A."/>
            <person name="Hubisz M.J."/>
            <person name="Hultmark D."/>
            <person name="Huntley M.A."/>
            <person name="Jaffe D.B."/>
            <person name="Jagadeeshan S."/>
            <person name="Jeck W.R."/>
            <person name="Johnson J."/>
            <person name="Jones C.D."/>
            <person name="Jordan W.C."/>
            <person name="Karpen G.H."/>
            <person name="Kataoka E."/>
            <person name="Keightley P.D."/>
            <person name="Kheradpour P."/>
            <person name="Kirkness E.F."/>
            <person name="Koerich L.B."/>
            <person name="Kristiansen K."/>
            <person name="Kudrna D."/>
            <person name="Kulathinal R.J."/>
            <person name="Kumar S."/>
            <person name="Kwok R."/>
            <person name="Lander E."/>
            <person name="Langley C.H."/>
            <person name="Lapoint R."/>
            <person name="Lazzaro B.P."/>
            <person name="Lee S.J."/>
            <person name="Levesque L."/>
            <person name="Li R."/>
            <person name="Lin C.F."/>
            <person name="Lin M.F."/>
            <person name="Lindblad-Toh K."/>
            <person name="Llopart A."/>
            <person name="Long M."/>
            <person name="Low L."/>
            <person name="Lozovsky E."/>
            <person name="Lu J."/>
            <person name="Luo M."/>
            <person name="Machado C.A."/>
            <person name="Makalowski W."/>
            <person name="Marzo M."/>
            <person name="Matsuda M."/>
            <person name="Matzkin L."/>
            <person name="McAllister B."/>
            <person name="McBride C.S."/>
            <person name="McKernan B."/>
            <person name="McKernan K."/>
            <person name="Mendez-Lago M."/>
            <person name="Minx P."/>
            <person name="Mollenhauer M.U."/>
            <person name="Montooth K."/>
            <person name="Mount S.M."/>
            <person name="Mu X."/>
            <person name="Myers E."/>
            <person name="Negre B."/>
            <person name="Newfeld S."/>
            <person name="Nielsen R."/>
            <person name="Noor M.A."/>
            <person name="O'Grady P."/>
            <person name="Pachter L."/>
            <person name="Papaceit M."/>
            <person name="Parisi M.J."/>
            <person name="Parisi M."/>
            <person name="Parts L."/>
            <person name="Pedersen J.S."/>
            <person name="Pesole G."/>
            <person name="Phillippy A.M."/>
            <person name="Ponting C.P."/>
            <person name="Pop M."/>
            <person name="Porcelli D."/>
            <person name="Powell J.R."/>
            <person name="Prohaska S."/>
            <person name="Pruitt K."/>
            <person name="Puig M."/>
            <person name="Quesneville H."/>
            <person name="Ram K.R."/>
            <person name="Rand D."/>
            <person name="Rasmussen M.D."/>
            <person name="Reed L.K."/>
            <person name="Reenan R."/>
            <person name="Reily A."/>
            <person name="Remington K.A."/>
            <person name="Rieger T.T."/>
            <person name="Ritchie M.G."/>
            <person name="Robin C."/>
            <person name="Rogers Y.H."/>
            <person name="Rohde C."/>
            <person name="Rozas J."/>
            <person name="Rubenfield M.J."/>
            <person name="Ruiz A."/>
            <person name="Russo S."/>
            <person name="Salzberg S.L."/>
            <person name="Sanchez-Gracia A."/>
            <person name="Saranga D.J."/>
            <person name="Sato H."/>
            <person name="Schaeffer S.W."/>
            <person name="Schatz M.C."/>
            <person name="Schlenke T."/>
            <person name="Schwartz R."/>
            <person name="Segarra C."/>
            <person name="Singh R.S."/>
            <person name="Sirot L."/>
            <person name="Sirota M."/>
            <person name="Sisneros N.B."/>
            <person name="Smith C.D."/>
            <person name="Smith T.F."/>
            <person name="Spieth J."/>
            <person name="Stage D.E."/>
            <person name="Stark A."/>
            <person name="Stephan W."/>
            <person name="Strausberg R.L."/>
            <person name="Strempel S."/>
            <person name="Sturgill D."/>
            <person name="Sutton G."/>
            <person name="Sutton G.G."/>
            <person name="Tao W."/>
            <person name="Teichmann S."/>
            <person name="Tobari Y.N."/>
            <person name="Tomimura Y."/>
            <person name="Tsolas J.M."/>
            <person name="Valente V.L."/>
            <person name="Venter E."/>
            <person name="Venter J.C."/>
            <person name="Vicario S."/>
            <person name="Vieira F.G."/>
            <person name="Vilella A.J."/>
            <person name="Villasante A."/>
            <person name="Walenz B."/>
            <person name="Wang J."/>
            <person name="Wasserman M."/>
            <person name="Watts T."/>
            <person name="Wilson D."/>
            <person name="Wilson R.K."/>
            <person name="Wing R.A."/>
            <person name="Wolfner M.F."/>
            <person name="Wong A."/>
            <person name="Wong G.K."/>
            <person name="Wu C.I."/>
            <person name="Wu G."/>
            <person name="Yamamoto D."/>
            <person name="Yang H.P."/>
            <person name="Yang S.P."/>
            <person name="Yorke J.A."/>
            <person name="Yoshida K."/>
            <person name="Zdobnov E."/>
            <person name="Zhang P."/>
            <person name="Zhang Y."/>
            <person name="Zimin A.V."/>
            <person name="Baldwin J."/>
            <person name="Abdouelleil A."/>
            <person name="Abdulkadir J."/>
            <person name="Abebe A."/>
            <person name="Abera B."/>
            <person name="Abreu J."/>
            <person name="Acer S.C."/>
            <person name="Aftuck L."/>
            <person name="Alexander A."/>
            <person name="An P."/>
            <person name="Anderson E."/>
            <person name="Anderson S."/>
            <person name="Arachi H."/>
            <person name="Azer M."/>
            <person name="Bachantsang P."/>
            <person name="Barry A."/>
            <person name="Bayul T."/>
            <person name="Berlin A."/>
            <person name="Bessette D."/>
            <person name="Bloom T."/>
            <person name="Blye J."/>
            <person name="Boguslavskiy L."/>
            <person name="Bonnet C."/>
            <person name="Boukhgalter B."/>
            <person name="Bourzgui I."/>
            <person name="Brown A."/>
            <person name="Cahill P."/>
            <person name="Channer S."/>
            <person name="Cheshatsang Y."/>
            <person name="Chuda L."/>
            <person name="Citroen M."/>
            <person name="Collymore A."/>
            <person name="Cooke P."/>
            <person name="Costello M."/>
            <person name="D'Aco K."/>
            <person name="Daza R."/>
            <person name="De Haan G."/>
            <person name="DeGray S."/>
            <person name="DeMaso C."/>
            <person name="Dhargay N."/>
            <person name="Dooley K."/>
            <person name="Dooley E."/>
            <person name="Doricent M."/>
            <person name="Dorje P."/>
            <person name="Dorjee K."/>
            <person name="Dupes A."/>
            <person name="Elong R."/>
            <person name="Falk J."/>
            <person name="Farina A."/>
            <person name="Faro S."/>
            <person name="Ferguson D."/>
            <person name="Fisher S."/>
            <person name="Foley C.D."/>
            <person name="Franke A."/>
            <person name="Friedrich D."/>
            <person name="Gadbois L."/>
            <person name="Gearin G."/>
            <person name="Gearin C.R."/>
            <person name="Giannoukos G."/>
            <person name="Goode T."/>
            <person name="Graham J."/>
            <person name="Grandbois E."/>
            <person name="Grewal S."/>
            <person name="Gyaltsen K."/>
            <person name="Hafez N."/>
            <person name="Hagos B."/>
            <person name="Hall J."/>
            <person name="Henson C."/>
            <person name="Hollinger A."/>
            <person name="Honan T."/>
            <person name="Huard M.D."/>
            <person name="Hughes L."/>
            <person name="Hurhula B."/>
            <person name="Husby M.E."/>
            <person name="Kamat A."/>
            <person name="Kanga B."/>
            <person name="Kashin S."/>
            <person name="Khazanovich D."/>
            <person name="Kisner P."/>
            <person name="Lance K."/>
            <person name="Lara M."/>
            <person name="Lee W."/>
            <person name="Lennon N."/>
            <person name="Letendre F."/>
            <person name="LeVine R."/>
            <person name="Lipovsky A."/>
            <person name="Liu X."/>
            <person name="Liu J."/>
            <person name="Liu S."/>
            <person name="Lokyitsang T."/>
            <person name="Lokyitsang Y."/>
            <person name="Lubonja R."/>
            <person name="Lui A."/>
            <person name="MacDonald P."/>
            <person name="Magnisalis V."/>
            <person name="Maru K."/>
            <person name="Matthews C."/>
            <person name="McCusker W."/>
            <person name="McDonough S."/>
            <person name="Mehta T."/>
            <person name="Meldrim J."/>
            <person name="Meneus L."/>
            <person name="Mihai O."/>
            <person name="Mihalev A."/>
            <person name="Mihova T."/>
            <person name="Mittelman R."/>
            <person name="Mlenga V."/>
            <person name="Montmayeur A."/>
            <person name="Mulrain L."/>
            <person name="Navidi A."/>
            <person name="Naylor J."/>
            <person name="Negash T."/>
            <person name="Nguyen T."/>
            <person name="Nguyen N."/>
            <person name="Nicol R."/>
            <person name="Norbu C."/>
            <person name="Norbu N."/>
            <person name="Novod N."/>
            <person name="O'Neill B."/>
            <person name="Osman S."/>
            <person name="Markiewicz E."/>
            <person name="Oyono O.L."/>
            <person name="Patti C."/>
            <person name="Phunkhang P."/>
            <person name="Pierre F."/>
            <person name="Priest M."/>
            <person name="Raghuraman S."/>
            <person name="Rege F."/>
            <person name="Reyes R."/>
            <person name="Rise C."/>
            <person name="Rogov P."/>
            <person name="Ross K."/>
            <person name="Ryan E."/>
            <person name="Settipalli S."/>
            <person name="Shea T."/>
            <person name="Sherpa N."/>
            <person name="Shi L."/>
            <person name="Shih D."/>
            <person name="Sparrow T."/>
            <person name="Spaulding J."/>
            <person name="Stalker J."/>
            <person name="Stange-Thomann N."/>
            <person name="Stavropoulos S."/>
            <person name="Stone C."/>
            <person name="Strader C."/>
            <person name="Tesfaye S."/>
            <person name="Thomson T."/>
            <person name="Thoulutsang Y."/>
            <person name="Thoulutsang D."/>
            <person name="Topham K."/>
            <person name="Topping I."/>
            <person name="Tsamla T."/>
            <person name="Vassiliev H."/>
            <person name="Vo A."/>
            <person name="Wangchuk T."/>
            <person name="Wangdi T."/>
            <person name="Weiand M."/>
            <person name="Wilkinson J."/>
            <person name="Wilson A."/>
            <person name="Yadav S."/>
            <person name="Young G."/>
            <person name="Yu Q."/>
            <person name="Zembek L."/>
            <person name="Zhong D."/>
            <person name="Zimmer A."/>
            <person name="Zwirko Z."/>
            <person name="Jaffe D.B."/>
            <person name="Alvarez P."/>
            <person name="Brockman W."/>
            <person name="Butler J."/>
            <person name="Chin C."/>
            <person name="Gnerre S."/>
            <person name="Grabherr M."/>
            <person name="Kleber M."/>
            <person name="Mauceli E."/>
            <person name="MacCallum I."/>
        </authorList>
    </citation>
    <scope>NUCLEOTIDE SEQUENCE [LARGE SCALE GENOMIC DNA]</scope>
    <source>
        <strain evidence="11">white501</strain>
    </source>
</reference>
<proteinExistence type="inferred from homology"/>
<feature type="chain" id="PRO_5002819766" description="Phenoloxidase-activating factor 2" evidence="8">
    <location>
        <begin position="21"/>
        <end position="544"/>
    </location>
</feature>
<keyword evidence="8" id="KW-0732">Signal</keyword>
<evidence type="ECO:0000313" key="11">
    <source>
        <dbReference type="Proteomes" id="UP000000304"/>
    </source>
</evidence>
<dbReference type="InterPro" id="IPR043504">
    <property type="entry name" value="Peptidase_S1_PA_chymotrypsin"/>
</dbReference>
<dbReference type="Gene3D" id="2.40.10.10">
    <property type="entry name" value="Trypsin-like serine proteases"/>
    <property type="match status" value="2"/>
</dbReference>
<evidence type="ECO:0000256" key="3">
    <source>
        <dbReference type="ARBA" id="ARBA00023157"/>
    </source>
</evidence>
<dbReference type="AlphaFoldDB" id="B4Q7Y2"/>
<evidence type="ECO:0000256" key="8">
    <source>
        <dbReference type="SAM" id="SignalP"/>
    </source>
</evidence>
<evidence type="ECO:0000256" key="4">
    <source>
        <dbReference type="ARBA" id="ARBA00024195"/>
    </source>
</evidence>
<dbReference type="Pfam" id="PF00089">
    <property type="entry name" value="Trypsin"/>
    <property type="match status" value="1"/>
</dbReference>
<dbReference type="InterPro" id="IPR001254">
    <property type="entry name" value="Trypsin_dom"/>
</dbReference>
<dbReference type="SUPFAM" id="SSF50494">
    <property type="entry name" value="Trypsin-like serine proteases"/>
    <property type="match status" value="1"/>
</dbReference>
<evidence type="ECO:0000256" key="7">
    <source>
        <dbReference type="SAM" id="MobiDB-lite"/>
    </source>
</evidence>
<feature type="compositionally biased region" description="Low complexity" evidence="7">
    <location>
        <begin position="117"/>
        <end position="185"/>
    </location>
</feature>
<feature type="compositionally biased region" description="Polar residues" evidence="7">
    <location>
        <begin position="102"/>
        <end position="116"/>
    </location>
</feature>
<dbReference type="GO" id="GO:0050830">
    <property type="term" value="P:defense response to Gram-positive bacterium"/>
    <property type="evidence" value="ECO:0007669"/>
    <property type="project" value="EnsemblMetazoa"/>
</dbReference>
<dbReference type="GO" id="GO:0005576">
    <property type="term" value="C:extracellular region"/>
    <property type="evidence" value="ECO:0007669"/>
    <property type="project" value="UniProtKB-SubCell"/>
</dbReference>
<dbReference type="GO" id="GO:0004252">
    <property type="term" value="F:serine-type endopeptidase activity"/>
    <property type="evidence" value="ECO:0007669"/>
    <property type="project" value="InterPro"/>
</dbReference>
<dbReference type="STRING" id="7240.B4Q7Y2"/>
<accession>B4Q7Y2</accession>